<gene>
    <name evidence="1" type="ORF">SCALOS_LOCUS6379</name>
</gene>
<evidence type="ECO:0000313" key="2">
    <source>
        <dbReference type="Proteomes" id="UP000789860"/>
    </source>
</evidence>
<sequence length="222" mass="24791">DRSNMVIAIVYMTLEFDFTSSVQGVILHFFGGYLTTQVLAAASWTLFTFLTSISAKVGACFPTVNSLISAWFPREETSKAVSTITSSAYIGIVIALLISTWLGSGPLGWPGIFLDIWNCWFDLQQKNNVKINLNYHRVESGDIVNESMISENNDTNPNTPSEIFVIEENSEVNELLTNNLKLPNLKQVPWKLILSRREMDLKSLGYYSMLPYATQGVTGIFA</sequence>
<feature type="non-terminal residue" evidence="1">
    <location>
        <position position="1"/>
    </location>
</feature>
<comment type="caution">
    <text evidence="1">The sequence shown here is derived from an EMBL/GenBank/DDBJ whole genome shotgun (WGS) entry which is preliminary data.</text>
</comment>
<evidence type="ECO:0000313" key="1">
    <source>
        <dbReference type="EMBL" id="CAG8585655.1"/>
    </source>
</evidence>
<keyword evidence="2" id="KW-1185">Reference proteome</keyword>
<proteinExistence type="predicted"/>
<protein>
    <submittedName>
        <fullName evidence="1">3398_t:CDS:1</fullName>
    </submittedName>
</protein>
<dbReference type="Proteomes" id="UP000789860">
    <property type="component" value="Unassembled WGS sequence"/>
</dbReference>
<name>A0ACA9MDG7_9GLOM</name>
<organism evidence="1 2">
    <name type="scientific">Scutellospora calospora</name>
    <dbReference type="NCBI Taxonomy" id="85575"/>
    <lineage>
        <taxon>Eukaryota</taxon>
        <taxon>Fungi</taxon>
        <taxon>Fungi incertae sedis</taxon>
        <taxon>Mucoromycota</taxon>
        <taxon>Glomeromycotina</taxon>
        <taxon>Glomeromycetes</taxon>
        <taxon>Diversisporales</taxon>
        <taxon>Gigasporaceae</taxon>
        <taxon>Scutellospora</taxon>
    </lineage>
</organism>
<dbReference type="EMBL" id="CAJVPM010012048">
    <property type="protein sequence ID" value="CAG8585655.1"/>
    <property type="molecule type" value="Genomic_DNA"/>
</dbReference>
<feature type="non-terminal residue" evidence="1">
    <location>
        <position position="222"/>
    </location>
</feature>
<reference evidence="1" key="1">
    <citation type="submission" date="2021-06" db="EMBL/GenBank/DDBJ databases">
        <authorList>
            <person name="Kallberg Y."/>
            <person name="Tangrot J."/>
            <person name="Rosling A."/>
        </authorList>
    </citation>
    <scope>NUCLEOTIDE SEQUENCE</scope>
    <source>
        <strain evidence="1">AU212A</strain>
    </source>
</reference>
<accession>A0ACA9MDG7</accession>